<dbReference type="Proteomes" id="UP001176940">
    <property type="component" value="Unassembled WGS sequence"/>
</dbReference>
<organism evidence="2 3">
    <name type="scientific">Ranitomeya imitator</name>
    <name type="common">mimic poison frog</name>
    <dbReference type="NCBI Taxonomy" id="111125"/>
    <lineage>
        <taxon>Eukaryota</taxon>
        <taxon>Metazoa</taxon>
        <taxon>Chordata</taxon>
        <taxon>Craniata</taxon>
        <taxon>Vertebrata</taxon>
        <taxon>Euteleostomi</taxon>
        <taxon>Amphibia</taxon>
        <taxon>Batrachia</taxon>
        <taxon>Anura</taxon>
        <taxon>Neobatrachia</taxon>
        <taxon>Hyloidea</taxon>
        <taxon>Dendrobatidae</taxon>
        <taxon>Dendrobatinae</taxon>
        <taxon>Ranitomeya</taxon>
    </lineage>
</organism>
<gene>
    <name evidence="2" type="ORF">RIMI_LOCUS17424800</name>
</gene>
<dbReference type="PANTHER" id="PTHR46114">
    <property type="entry name" value="APPLE DOMAIN-CONTAINING PROTEIN"/>
    <property type="match status" value="1"/>
</dbReference>
<keyword evidence="3" id="KW-1185">Reference proteome</keyword>
<name>A0ABN9M748_9NEOB</name>
<proteinExistence type="predicted"/>
<accession>A0ABN9M748</accession>
<dbReference type="EMBL" id="CAUEEQ010050823">
    <property type="protein sequence ID" value="CAJ0960772.1"/>
    <property type="molecule type" value="Genomic_DNA"/>
</dbReference>
<evidence type="ECO:0000313" key="3">
    <source>
        <dbReference type="Proteomes" id="UP001176940"/>
    </source>
</evidence>
<reference evidence="2" key="1">
    <citation type="submission" date="2023-07" db="EMBL/GenBank/DDBJ databases">
        <authorList>
            <person name="Stuckert A."/>
        </authorList>
    </citation>
    <scope>NUCLEOTIDE SEQUENCE</scope>
</reference>
<dbReference type="PANTHER" id="PTHR46114:SF1">
    <property type="entry name" value="ZAD DOMAIN-CONTAINING PROTEIN"/>
    <property type="match status" value="1"/>
</dbReference>
<sequence length="601" mass="67375">MSGLDENKVEYEDCGAEATGEDMKTSSQDEYVPDGAAEQPERFTQHELNDLIRDLSLTNDKVELLASRLKQKNLLHDDVKRPPGLAAATDLLRLWNYKAQLHAGNPLLCREQGPLESVDFLPPSLPSECRVPGIPRFILIVGAAHKRVLAGRNDGGLCWMKDEGLHLETSLIRELMRDNVFEGTLNDKELRSWKSSTWIYENFLGKKKSPEYVEDVEELLNAYQCLGSRMSLKMHLSSSHMFSHPALMSIHSTPYDLPILPHLSPSYPSCPICFQSCTISVQHSAPSLSSTLPHLCPALCPISVQHSAPSLSSTLPHLCPALCPISVQHSAPSLSSTLPHLCPALCPISVQHSAPSLSSTLLSLCPALCPISVQHSAPSLSSTLPHLCPALCPISVQHSAPSLSSTLPHASTTEYMDFRKRDKTWINQLGVLFGEKSGSSTEAGEVKDLKANIKNLLKKRTKVWWNKVSLETYLQRYIIPRGLRIQIYPTAECDPLFTNKWEDTLSKCSRTLLELLIGADKKKLEHVEGEIDALKSKIQTSLTADECSQFDKEVETELAKWEKEIQSQKIRKFHRDQQDYEQKRIYRWQYNSKKRDRTIVS</sequence>
<protein>
    <submittedName>
        <fullName evidence="2">Uncharacterized protein</fullName>
    </submittedName>
</protein>
<evidence type="ECO:0000256" key="1">
    <source>
        <dbReference type="SAM" id="MobiDB-lite"/>
    </source>
</evidence>
<feature type="compositionally biased region" description="Basic and acidic residues" evidence="1">
    <location>
        <begin position="1"/>
        <end position="11"/>
    </location>
</feature>
<comment type="caution">
    <text evidence="2">The sequence shown here is derived from an EMBL/GenBank/DDBJ whole genome shotgun (WGS) entry which is preliminary data.</text>
</comment>
<evidence type="ECO:0000313" key="2">
    <source>
        <dbReference type="EMBL" id="CAJ0960772.1"/>
    </source>
</evidence>
<feature type="region of interest" description="Disordered" evidence="1">
    <location>
        <begin position="1"/>
        <end position="38"/>
    </location>
</feature>